<feature type="region of interest" description="Disordered" evidence="1">
    <location>
        <begin position="124"/>
        <end position="148"/>
    </location>
</feature>
<feature type="compositionally biased region" description="Polar residues" evidence="1">
    <location>
        <begin position="327"/>
        <end position="345"/>
    </location>
</feature>
<feature type="signal peptide" evidence="2">
    <location>
        <begin position="1"/>
        <end position="19"/>
    </location>
</feature>
<organism evidence="3 4">
    <name type="scientific">Aliivibrio fischeri (strain MJ11)</name>
    <name type="common">Vibrio fischeri</name>
    <dbReference type="NCBI Taxonomy" id="388396"/>
    <lineage>
        <taxon>Bacteria</taxon>
        <taxon>Pseudomonadati</taxon>
        <taxon>Pseudomonadota</taxon>
        <taxon>Gammaproteobacteria</taxon>
        <taxon>Vibrionales</taxon>
        <taxon>Vibrionaceae</taxon>
        <taxon>Aliivibrio</taxon>
    </lineage>
</organism>
<dbReference type="HOGENOM" id="CLU_782901_0_0_6"/>
<evidence type="ECO:0000256" key="1">
    <source>
        <dbReference type="SAM" id="MobiDB-lite"/>
    </source>
</evidence>
<evidence type="ECO:0000256" key="2">
    <source>
        <dbReference type="SAM" id="SignalP"/>
    </source>
</evidence>
<dbReference type="Proteomes" id="UP000001857">
    <property type="component" value="Plasmid pMJ100"/>
</dbReference>
<protein>
    <recommendedName>
        <fullName evidence="5">Conjugal transfer protein TraN</fullName>
    </recommendedName>
</protein>
<keyword evidence="2" id="KW-0732">Signal</keyword>
<dbReference type="AlphaFoldDB" id="B5EW43"/>
<dbReference type="EMBL" id="CP001134">
    <property type="protein sequence ID" value="ACH64718.1"/>
    <property type="molecule type" value="Genomic_DNA"/>
</dbReference>
<evidence type="ECO:0000313" key="4">
    <source>
        <dbReference type="Proteomes" id="UP000001857"/>
    </source>
</evidence>
<feature type="region of interest" description="Disordered" evidence="1">
    <location>
        <begin position="327"/>
        <end position="354"/>
    </location>
</feature>
<reference evidence="4" key="1">
    <citation type="submission" date="2008-08" db="EMBL/GenBank/DDBJ databases">
        <title>Complete sequence of Vibrio fischeri strain MJ11.</title>
        <authorList>
            <person name="Mandel M.J."/>
            <person name="Stabb E.V."/>
            <person name="Ruby E.G."/>
            <person name="Ferriera S."/>
            <person name="Johnson J."/>
            <person name="Kravitz S."/>
            <person name="Beeson K."/>
            <person name="Sutton G."/>
            <person name="Rogers Y.-H."/>
            <person name="Friedman R."/>
            <person name="Frazier M."/>
            <person name="Venter J.C."/>
        </authorList>
    </citation>
    <scope>NUCLEOTIDE SEQUENCE [LARGE SCALE GENOMIC DNA]</scope>
    <source>
        <strain evidence="4">MJ11</strain>
        <plasmid evidence="4">Plasmid pMJ100</plasmid>
    </source>
</reference>
<feature type="chain" id="PRO_5002832917" description="Conjugal transfer protein TraN" evidence="2">
    <location>
        <begin position="20"/>
        <end position="354"/>
    </location>
</feature>
<dbReference type="KEGG" id="vfm:VFMJ11_B0100"/>
<sequence>MNIKSLLYAALLFSSNIYANDKEPSELWSINPSNSCDSLTVTLPSPAIDYECDIDTTSGNPSTWFNPMASCSMDFDLIGLPSLGDIAAGLTGQVCSELNKIKDETIGDILGDINNQVPDNIFDGSIGSGGNSNNGNGLPNPDPIPTDPKDEMCYTQDSQGKNIIVPCSITDSKPSSPDTCYLKDGDALSDEWRKVKCSRPTVDYEMCVIGYEKEKGSNQIKRYSDGTPVPIVQSCKNLPSNSNLGSACYVNKPTLNQPDNKRPEECGRSGDDVTQYNRMCQMTTTTMTGQLTTEYMNCIEVDETCYGHLNKIFKAAACSVHTENFYSQSSQNDNSTQRNNPSSQGREIDDSWEW</sequence>
<keyword evidence="3" id="KW-0614">Plasmid</keyword>
<evidence type="ECO:0000313" key="3">
    <source>
        <dbReference type="EMBL" id="ACH64718.1"/>
    </source>
</evidence>
<evidence type="ECO:0008006" key="5">
    <source>
        <dbReference type="Google" id="ProtNLM"/>
    </source>
</evidence>
<dbReference type="RefSeq" id="WP_012534501.1">
    <property type="nucleotide sequence ID" value="NC_011185.1"/>
</dbReference>
<accession>B5EW43</accession>
<gene>
    <name evidence="3" type="ordered locus">VFMJ11_B0100</name>
</gene>
<reference evidence="3 4" key="2">
    <citation type="journal article" date="2009" name="Nature">
        <title>A single regulatory gene is sufficient to alter bacterial host range.</title>
        <authorList>
            <person name="Mandel M.J."/>
            <person name="Wollenberg M.S."/>
            <person name="Stabb E.V."/>
            <person name="Visick K.L."/>
            <person name="Ruby E.G."/>
        </authorList>
    </citation>
    <scope>NUCLEOTIDE SEQUENCE [LARGE SCALE GENOMIC DNA]</scope>
    <source>
        <strain evidence="3 4">MJ11</strain>
        <plasmid evidence="4">Plasmid pMJ100</plasmid>
    </source>
</reference>
<name>B5EW43_ALIFM</name>
<proteinExistence type="predicted"/>
<geneLocation type="plasmid" evidence="3 4">
    <name>pMJ100</name>
</geneLocation>